<keyword evidence="1" id="KW-1133">Transmembrane helix</keyword>
<dbReference type="InterPro" id="IPR021215">
    <property type="entry name" value="DUF2752"/>
</dbReference>
<feature type="transmembrane region" description="Helical" evidence="1">
    <location>
        <begin position="7"/>
        <end position="26"/>
    </location>
</feature>
<accession>A0A1M6HXE9</accession>
<protein>
    <recommendedName>
        <fullName evidence="4">DUF2752 domain-containing protein</fullName>
    </recommendedName>
</protein>
<dbReference type="OrthoDB" id="9815897at2"/>
<dbReference type="EMBL" id="FQZH01000002">
    <property type="protein sequence ID" value="SHJ26899.1"/>
    <property type="molecule type" value="Genomic_DNA"/>
</dbReference>
<reference evidence="2 3" key="1">
    <citation type="submission" date="2016-11" db="EMBL/GenBank/DDBJ databases">
        <authorList>
            <person name="Jaros S."/>
            <person name="Januszkiewicz K."/>
            <person name="Wedrychowicz H."/>
        </authorList>
    </citation>
    <scope>NUCLEOTIDE SEQUENCE [LARGE SCALE GENOMIC DNA]</scope>
    <source>
        <strain evidence="2 3">DSM 22807</strain>
    </source>
</reference>
<evidence type="ECO:0000313" key="3">
    <source>
        <dbReference type="Proteomes" id="UP000184232"/>
    </source>
</evidence>
<keyword evidence="1" id="KW-0472">Membrane</keyword>
<evidence type="ECO:0000256" key="1">
    <source>
        <dbReference type="SAM" id="Phobius"/>
    </source>
</evidence>
<gene>
    <name evidence="2" type="ORF">SAMN05444337_1685</name>
</gene>
<evidence type="ECO:0000313" key="2">
    <source>
        <dbReference type="EMBL" id="SHJ26899.1"/>
    </source>
</evidence>
<dbReference type="Proteomes" id="UP000184232">
    <property type="component" value="Unassembled WGS sequence"/>
</dbReference>
<evidence type="ECO:0008006" key="4">
    <source>
        <dbReference type="Google" id="ProtNLM"/>
    </source>
</evidence>
<dbReference type="RefSeq" id="WP_072783915.1">
    <property type="nucleotide sequence ID" value="NZ_CP045292.1"/>
</dbReference>
<dbReference type="AlphaFoldDB" id="A0A1M6HXE9"/>
<keyword evidence="3" id="KW-1185">Reference proteome</keyword>
<name>A0A1M6HXE9_9FLAO</name>
<dbReference type="Pfam" id="PF10825">
    <property type="entry name" value="DUF2752"/>
    <property type="match status" value="1"/>
</dbReference>
<proteinExistence type="predicted"/>
<feature type="transmembrane region" description="Helical" evidence="1">
    <location>
        <begin position="74"/>
        <end position="91"/>
    </location>
</feature>
<sequence>MKFFRKLYFYSSNIVIILAPIILLFLPVDFFDNGESICLSVQLAGIECYACGLTRAIMHIIHFDFSGAWGYNKLSFIVFPMMGVLWIKAIYDIQGKRMPGFIGKLTYPKEA</sequence>
<keyword evidence="1" id="KW-0812">Transmembrane</keyword>
<dbReference type="STRING" id="683124.SAMN05444337_1685"/>
<organism evidence="2 3">
    <name type="scientific">Flavobacterium haoranii</name>
    <dbReference type="NCBI Taxonomy" id="683124"/>
    <lineage>
        <taxon>Bacteria</taxon>
        <taxon>Pseudomonadati</taxon>
        <taxon>Bacteroidota</taxon>
        <taxon>Flavobacteriia</taxon>
        <taxon>Flavobacteriales</taxon>
        <taxon>Flavobacteriaceae</taxon>
        <taxon>Flavobacterium</taxon>
    </lineage>
</organism>